<protein>
    <submittedName>
        <fullName evidence="1">Uncharacterized protein</fullName>
    </submittedName>
</protein>
<dbReference type="EMBL" id="JACXLC010000001">
    <property type="protein sequence ID" value="MBD2842695.1"/>
    <property type="molecule type" value="Genomic_DNA"/>
</dbReference>
<evidence type="ECO:0000313" key="2">
    <source>
        <dbReference type="Proteomes" id="UP000635384"/>
    </source>
</evidence>
<organism evidence="1 2">
    <name type="scientific">Erythrobacter rubeus</name>
    <dbReference type="NCBI Taxonomy" id="2760803"/>
    <lineage>
        <taxon>Bacteria</taxon>
        <taxon>Pseudomonadati</taxon>
        <taxon>Pseudomonadota</taxon>
        <taxon>Alphaproteobacteria</taxon>
        <taxon>Sphingomonadales</taxon>
        <taxon>Erythrobacteraceae</taxon>
        <taxon>Erythrobacter/Porphyrobacter group</taxon>
        <taxon>Erythrobacter</taxon>
    </lineage>
</organism>
<proteinExistence type="predicted"/>
<name>A0ABR8KPV3_9SPHN</name>
<accession>A0ABR8KPV3</accession>
<evidence type="ECO:0000313" key="1">
    <source>
        <dbReference type="EMBL" id="MBD2842695.1"/>
    </source>
</evidence>
<keyword evidence="2" id="KW-1185">Reference proteome</keyword>
<comment type="caution">
    <text evidence="1">The sequence shown here is derived from an EMBL/GenBank/DDBJ whole genome shotgun (WGS) entry which is preliminary data.</text>
</comment>
<sequence length="187" mass="20829">MSEFGAFRFPSVGGVAAPPSADAMEGMLIAWHELWWRTPGDGASPFAKDGPWHLAQREVGDIAGSYSVTLIETDAGKLLEVRKIDSPRPRPSLRTREVAVRDAVDAWLEALPEPIDRAVLVQASKWKYRGQDQVPWGKVKARLGYDRSARRLAGRYREALCKLVCRANGVPERHWRGLMAREAVLAV</sequence>
<dbReference type="Proteomes" id="UP000635384">
    <property type="component" value="Unassembled WGS sequence"/>
</dbReference>
<reference evidence="1 2" key="1">
    <citation type="submission" date="2020-09" db="EMBL/GenBank/DDBJ databases">
        <authorList>
            <person name="Yoon J.-W."/>
        </authorList>
    </citation>
    <scope>NUCLEOTIDE SEQUENCE [LARGE SCALE GENOMIC DNA]</scope>
    <source>
        <strain evidence="1 2">KMU-140</strain>
    </source>
</reference>
<dbReference type="RefSeq" id="WP_190788138.1">
    <property type="nucleotide sequence ID" value="NZ_JACXLC010000001.1"/>
</dbReference>
<gene>
    <name evidence="1" type="ORF">IB285_10545</name>
</gene>